<evidence type="ECO:0000256" key="1">
    <source>
        <dbReference type="ARBA" id="ARBA00022729"/>
    </source>
</evidence>
<feature type="chain" id="PRO_5043574909" evidence="2">
    <location>
        <begin position="24"/>
        <end position="177"/>
    </location>
</feature>
<keyword evidence="4" id="KW-1185">Reference proteome</keyword>
<dbReference type="AlphaFoldDB" id="A0AAV8SBP3"/>
<gene>
    <name evidence="3" type="ORF">K2173_026280</name>
</gene>
<evidence type="ECO:0000256" key="2">
    <source>
        <dbReference type="SAM" id="SignalP"/>
    </source>
</evidence>
<keyword evidence="1 2" id="KW-0732">Signal</keyword>
<protein>
    <submittedName>
        <fullName evidence="3">Uncharacterized protein</fullName>
    </submittedName>
</protein>
<dbReference type="PANTHER" id="PTHR33470">
    <property type="entry name" value="OS01G0164075 PROTEIN"/>
    <property type="match status" value="1"/>
</dbReference>
<dbReference type="EMBL" id="JAIWQS010000012">
    <property type="protein sequence ID" value="KAJ8749631.1"/>
    <property type="molecule type" value="Genomic_DNA"/>
</dbReference>
<dbReference type="GO" id="GO:0009723">
    <property type="term" value="P:response to ethylene"/>
    <property type="evidence" value="ECO:0007669"/>
    <property type="project" value="TreeGrafter"/>
</dbReference>
<organism evidence="3 4">
    <name type="scientific">Erythroxylum novogranatense</name>
    <dbReference type="NCBI Taxonomy" id="1862640"/>
    <lineage>
        <taxon>Eukaryota</taxon>
        <taxon>Viridiplantae</taxon>
        <taxon>Streptophyta</taxon>
        <taxon>Embryophyta</taxon>
        <taxon>Tracheophyta</taxon>
        <taxon>Spermatophyta</taxon>
        <taxon>Magnoliopsida</taxon>
        <taxon>eudicotyledons</taxon>
        <taxon>Gunneridae</taxon>
        <taxon>Pentapetalae</taxon>
        <taxon>rosids</taxon>
        <taxon>fabids</taxon>
        <taxon>Malpighiales</taxon>
        <taxon>Erythroxylaceae</taxon>
        <taxon>Erythroxylum</taxon>
    </lineage>
</organism>
<dbReference type="Proteomes" id="UP001159364">
    <property type="component" value="Linkage Group LG12"/>
</dbReference>
<sequence>MARSSPLLATSLILLSLLVVASADYGNVPKPDNIVQPQSEINDQPIPIAIEGVILCKSGSSYLPVQGATSRIKCLAVDDRGYEVAPFAFMSSPSDENGYFFATLLPSQIGNHLKLSQCKAFLHSSPLETCSFATDANGGLTGALLSAYRILNEKKMKLFTVGPFFYSQEPVPVPDGY</sequence>
<accession>A0AAV8SBP3</accession>
<proteinExistence type="predicted"/>
<evidence type="ECO:0000313" key="4">
    <source>
        <dbReference type="Proteomes" id="UP001159364"/>
    </source>
</evidence>
<name>A0AAV8SBP3_9ROSI</name>
<feature type="signal peptide" evidence="2">
    <location>
        <begin position="1"/>
        <end position="23"/>
    </location>
</feature>
<comment type="caution">
    <text evidence="3">The sequence shown here is derived from an EMBL/GenBank/DDBJ whole genome shotgun (WGS) entry which is preliminary data.</text>
</comment>
<reference evidence="3 4" key="1">
    <citation type="submission" date="2021-09" db="EMBL/GenBank/DDBJ databases">
        <title>Genomic insights and catalytic innovation underlie evolution of tropane alkaloids biosynthesis.</title>
        <authorList>
            <person name="Wang Y.-J."/>
            <person name="Tian T."/>
            <person name="Huang J.-P."/>
            <person name="Huang S.-X."/>
        </authorList>
    </citation>
    <scope>NUCLEOTIDE SEQUENCE [LARGE SCALE GENOMIC DNA]</scope>
    <source>
        <strain evidence="3">KIB-2018</strain>
        <tissue evidence="3">Leaf</tissue>
    </source>
</reference>
<dbReference type="GO" id="GO:0071944">
    <property type="term" value="C:cell periphery"/>
    <property type="evidence" value="ECO:0007669"/>
    <property type="project" value="TreeGrafter"/>
</dbReference>
<dbReference type="Pfam" id="PF01190">
    <property type="entry name" value="Pollen_Ole_e_1"/>
    <property type="match status" value="1"/>
</dbReference>
<dbReference type="PANTHER" id="PTHR33470:SF40">
    <property type="entry name" value="PROTEIN SEED AND ROOT HAIR PROTECTIVE PROTEIN"/>
    <property type="match status" value="1"/>
</dbReference>
<evidence type="ECO:0000313" key="3">
    <source>
        <dbReference type="EMBL" id="KAJ8749631.1"/>
    </source>
</evidence>